<reference evidence="1" key="1">
    <citation type="journal article" date="2021" name="Front. Mar. Sci.">
        <title>Genomes of Diverse Isolates of Prochlorococcus High-Light-Adapted Clade II in the Western Pacific Ocean.</title>
        <authorList>
            <person name="Yan W."/>
            <person name="Feng X."/>
            <person name="Zhang W."/>
            <person name="Nawaz M.Z."/>
            <person name="Luo T."/>
            <person name="Zhang R."/>
            <person name="Jiao N."/>
        </authorList>
    </citation>
    <scope>NUCLEOTIDE SEQUENCE</scope>
    <source>
        <strain evidence="1">CUG1433</strain>
    </source>
</reference>
<name>A0A9D9G1X6_PROMR</name>
<sequence>MVVTTIIFHSVGVEIIQDSKALHRLCGQRGAYDSKRANKCPLIFFLNSLNGFTAWKGIVECCLTVTCDSC</sequence>
<evidence type="ECO:0000313" key="1">
    <source>
        <dbReference type="EMBL" id="MBO6971282.1"/>
    </source>
</evidence>
<organism evidence="1 2">
    <name type="scientific">Prochlorococcus marinus CUG1433</name>
    <dbReference type="NCBI Taxonomy" id="2774506"/>
    <lineage>
        <taxon>Bacteria</taxon>
        <taxon>Bacillati</taxon>
        <taxon>Cyanobacteriota</taxon>
        <taxon>Cyanophyceae</taxon>
        <taxon>Synechococcales</taxon>
        <taxon>Prochlorococcaceae</taxon>
        <taxon>Prochlorococcus</taxon>
    </lineage>
</organism>
<dbReference type="EMBL" id="JAEPLN010000001">
    <property type="protein sequence ID" value="MBO6971282.1"/>
    <property type="molecule type" value="Genomic_DNA"/>
</dbReference>
<dbReference type="AlphaFoldDB" id="A0A9D9G1X6"/>
<gene>
    <name evidence="1" type="ORF">JJ842_05075</name>
</gene>
<evidence type="ECO:0000313" key="2">
    <source>
        <dbReference type="Proteomes" id="UP000668060"/>
    </source>
</evidence>
<proteinExistence type="predicted"/>
<accession>A0A9D9G1X6</accession>
<protein>
    <submittedName>
        <fullName evidence="1">Uncharacterized protein</fullName>
    </submittedName>
</protein>
<comment type="caution">
    <text evidence="1">The sequence shown here is derived from an EMBL/GenBank/DDBJ whole genome shotgun (WGS) entry which is preliminary data.</text>
</comment>
<dbReference type="Proteomes" id="UP000668060">
    <property type="component" value="Unassembled WGS sequence"/>
</dbReference>